<reference evidence="1" key="1">
    <citation type="submission" date="2014-11" db="EMBL/GenBank/DDBJ databases">
        <authorList>
            <person name="Amaro Gonzalez C."/>
        </authorList>
    </citation>
    <scope>NUCLEOTIDE SEQUENCE</scope>
</reference>
<evidence type="ECO:0000313" key="1">
    <source>
        <dbReference type="EMBL" id="JAH23552.1"/>
    </source>
</evidence>
<sequence length="36" mass="4273">MIQIMLSWRLCPAGLLYFRILLFLKSVRSSLLIVDY</sequence>
<proteinExistence type="predicted"/>
<accession>A0A0E9R458</accession>
<name>A0A0E9R458_ANGAN</name>
<dbReference type="EMBL" id="GBXM01085025">
    <property type="protein sequence ID" value="JAH23552.1"/>
    <property type="molecule type" value="Transcribed_RNA"/>
</dbReference>
<protein>
    <submittedName>
        <fullName evidence="1">Uncharacterized protein</fullName>
    </submittedName>
</protein>
<organism evidence="1">
    <name type="scientific">Anguilla anguilla</name>
    <name type="common">European freshwater eel</name>
    <name type="synonym">Muraena anguilla</name>
    <dbReference type="NCBI Taxonomy" id="7936"/>
    <lineage>
        <taxon>Eukaryota</taxon>
        <taxon>Metazoa</taxon>
        <taxon>Chordata</taxon>
        <taxon>Craniata</taxon>
        <taxon>Vertebrata</taxon>
        <taxon>Euteleostomi</taxon>
        <taxon>Actinopterygii</taxon>
        <taxon>Neopterygii</taxon>
        <taxon>Teleostei</taxon>
        <taxon>Anguilliformes</taxon>
        <taxon>Anguillidae</taxon>
        <taxon>Anguilla</taxon>
    </lineage>
</organism>
<dbReference type="AlphaFoldDB" id="A0A0E9R458"/>
<reference evidence="1" key="2">
    <citation type="journal article" date="2015" name="Fish Shellfish Immunol.">
        <title>Early steps in the European eel (Anguilla anguilla)-Vibrio vulnificus interaction in the gills: Role of the RtxA13 toxin.</title>
        <authorList>
            <person name="Callol A."/>
            <person name="Pajuelo D."/>
            <person name="Ebbesson L."/>
            <person name="Teles M."/>
            <person name="MacKenzie S."/>
            <person name="Amaro C."/>
        </authorList>
    </citation>
    <scope>NUCLEOTIDE SEQUENCE</scope>
</reference>